<dbReference type="PANTHER" id="PTHR32268:SF11">
    <property type="entry name" value="HOMOSERINE O-ACETYLTRANSFERASE"/>
    <property type="match status" value="1"/>
</dbReference>
<dbReference type="GO" id="GO:0005737">
    <property type="term" value="C:cytoplasm"/>
    <property type="evidence" value="ECO:0007669"/>
    <property type="project" value="UniProtKB-SubCell"/>
</dbReference>
<keyword evidence="6" id="KW-1185">Reference proteome</keyword>
<dbReference type="InterPro" id="IPR008220">
    <property type="entry name" value="HAT_MetX-like"/>
</dbReference>
<feature type="binding site" evidence="2">
    <location>
        <position position="319"/>
    </location>
    <ligand>
        <name>substrate</name>
    </ligand>
</feature>
<feature type="domain" description="AB hydrolase-1" evidence="4">
    <location>
        <begin position="40"/>
        <end position="322"/>
    </location>
</feature>
<dbReference type="OrthoDB" id="9800754at2"/>
<feature type="active site" evidence="2 3">
    <location>
        <position position="318"/>
    </location>
</feature>
<dbReference type="GO" id="GO:0004414">
    <property type="term" value="F:homoserine O-acetyltransferase activity"/>
    <property type="evidence" value="ECO:0007669"/>
    <property type="project" value="UniProtKB-UniRule"/>
</dbReference>
<dbReference type="Pfam" id="PF00561">
    <property type="entry name" value="Abhydrolase_1"/>
    <property type="match status" value="1"/>
</dbReference>
<dbReference type="Proteomes" id="UP000321532">
    <property type="component" value="Unassembled WGS sequence"/>
</dbReference>
<comment type="pathway">
    <text evidence="2">Amino-acid biosynthesis; L-methionine biosynthesis via de novo pathway; O-acetyl-L-homoserine from L-homoserine: step 1/1.</text>
</comment>
<dbReference type="HAMAP" id="MF_00296">
    <property type="entry name" value="MetX_acyltransf"/>
    <property type="match status" value="1"/>
</dbReference>
<comment type="similarity">
    <text evidence="2">Belongs to the AB hydrolase superfamily. MetX family.</text>
</comment>
<dbReference type="InterPro" id="IPR000073">
    <property type="entry name" value="AB_hydrolase_1"/>
</dbReference>
<keyword evidence="2" id="KW-0963">Cytoplasm</keyword>
<evidence type="ECO:0000256" key="1">
    <source>
        <dbReference type="ARBA" id="ARBA00022679"/>
    </source>
</evidence>
<comment type="catalytic activity">
    <reaction evidence="2">
        <text>L-homoserine + acetyl-CoA = O-acetyl-L-homoserine + CoA</text>
        <dbReference type="Rhea" id="RHEA:13701"/>
        <dbReference type="ChEBI" id="CHEBI:57287"/>
        <dbReference type="ChEBI" id="CHEBI:57288"/>
        <dbReference type="ChEBI" id="CHEBI:57476"/>
        <dbReference type="ChEBI" id="CHEBI:57716"/>
        <dbReference type="EC" id="2.3.1.31"/>
    </reaction>
</comment>
<sequence>MPQEIFKYPFPFGVESGQTLPEIQITYHTYGKLNPEKNNVIWVCHALTANSDVLDWWKGLFGEQNLFNPEEHFIICANILGSCYGTTGPLSVNPGTGQPYYQDFPPITIRDMVKAHDLLRQHLEIEKIHTVIGGSLGGQQALEWAIQKPQHIQNLIVVATNAYHSPWGIGFNEAQRLAIFADETYFQHKPDGGSKGLKAARAMALLSYRNYDTYSKTQFENDLAKTDNFRASSYQNYQGEKLVNRFNAYAYVSLSKTMDSHNVGRHRGSVEEGLGLIRAKTLVVGISSDVLFPVSEQRYIAQHINNAAYREIDSFYGHDGFLIETGQLTQIIEAFYGVPVEK</sequence>
<reference evidence="5 6" key="1">
    <citation type="submission" date="2019-07" db="EMBL/GenBank/DDBJ databases">
        <title>Whole genome shotgun sequence of Adhaeribacter aerolatus NBRC 106133.</title>
        <authorList>
            <person name="Hosoyama A."/>
            <person name="Uohara A."/>
            <person name="Ohji S."/>
            <person name="Ichikawa N."/>
        </authorList>
    </citation>
    <scope>NUCLEOTIDE SEQUENCE [LARGE SCALE GENOMIC DNA]</scope>
    <source>
        <strain evidence="5 6">NBRC 106133</strain>
    </source>
</reference>
<dbReference type="EC" id="2.3.1.31" evidence="2"/>
<evidence type="ECO:0000256" key="3">
    <source>
        <dbReference type="PIRSR" id="PIRSR000443-1"/>
    </source>
</evidence>
<dbReference type="SUPFAM" id="SSF53474">
    <property type="entry name" value="alpha/beta-Hydrolases"/>
    <property type="match status" value="1"/>
</dbReference>
<dbReference type="EMBL" id="BJYS01000008">
    <property type="protein sequence ID" value="GEO03793.1"/>
    <property type="molecule type" value="Genomic_DNA"/>
</dbReference>
<organism evidence="5 6">
    <name type="scientific">Adhaeribacter aerolatus</name>
    <dbReference type="NCBI Taxonomy" id="670289"/>
    <lineage>
        <taxon>Bacteria</taxon>
        <taxon>Pseudomonadati</taxon>
        <taxon>Bacteroidota</taxon>
        <taxon>Cytophagia</taxon>
        <taxon>Cytophagales</taxon>
        <taxon>Hymenobacteraceae</taxon>
        <taxon>Adhaeribacter</taxon>
    </lineage>
</organism>
<dbReference type="GO" id="GO:0009086">
    <property type="term" value="P:methionine biosynthetic process"/>
    <property type="evidence" value="ECO:0007669"/>
    <property type="project" value="UniProtKB-UniRule"/>
</dbReference>
<evidence type="ECO:0000259" key="4">
    <source>
        <dbReference type="Pfam" id="PF00561"/>
    </source>
</evidence>
<dbReference type="RefSeq" id="WP_146896525.1">
    <property type="nucleotide sequence ID" value="NZ_BJYS01000008.1"/>
</dbReference>
<feature type="active site" evidence="2 3">
    <location>
        <position position="289"/>
    </location>
</feature>
<evidence type="ECO:0000256" key="2">
    <source>
        <dbReference type="HAMAP-Rule" id="MF_00296"/>
    </source>
</evidence>
<dbReference type="NCBIfam" id="TIGR01392">
    <property type="entry name" value="homoserO_Ac_trn"/>
    <property type="match status" value="1"/>
</dbReference>
<protein>
    <recommendedName>
        <fullName evidence="2">Homoserine O-acetyltransferase</fullName>
        <shortName evidence="2">HAT</shortName>
        <ecNumber evidence="2">2.3.1.31</ecNumber>
    </recommendedName>
    <alternativeName>
        <fullName evidence="2">Homoserine transacetylase</fullName>
        <shortName evidence="2">HTA</shortName>
    </alternativeName>
</protein>
<accession>A0A512AVQ5</accession>
<dbReference type="GO" id="GO:0009092">
    <property type="term" value="P:homoserine metabolic process"/>
    <property type="evidence" value="ECO:0007669"/>
    <property type="project" value="TreeGrafter"/>
</dbReference>
<proteinExistence type="inferred from homology"/>
<name>A0A512AVQ5_9BACT</name>
<dbReference type="UniPathway" id="UPA00051">
    <property type="reaction ID" value="UER00074"/>
</dbReference>
<keyword evidence="2" id="KW-0028">Amino-acid biosynthesis</keyword>
<keyword evidence="2" id="KW-0486">Methionine biosynthesis</keyword>
<dbReference type="AlphaFoldDB" id="A0A512AVQ5"/>
<keyword evidence="1 2" id="KW-0808">Transferase</keyword>
<dbReference type="Gene3D" id="3.40.50.1820">
    <property type="entry name" value="alpha/beta hydrolase"/>
    <property type="match status" value="1"/>
</dbReference>
<keyword evidence="2" id="KW-0012">Acyltransferase</keyword>
<comment type="subunit">
    <text evidence="2">Homodimer.</text>
</comment>
<gene>
    <name evidence="5" type="primary">metX</name>
    <name evidence="2" type="synonym">metXA</name>
    <name evidence="5" type="ORF">AAE02nite_14570</name>
</gene>
<dbReference type="PIRSF" id="PIRSF000443">
    <property type="entry name" value="Homoser_Ac_trans"/>
    <property type="match status" value="1"/>
</dbReference>
<evidence type="ECO:0000313" key="6">
    <source>
        <dbReference type="Proteomes" id="UP000321532"/>
    </source>
</evidence>
<feature type="active site" description="Nucleophile" evidence="2 3">
    <location>
        <position position="135"/>
    </location>
</feature>
<dbReference type="NCBIfam" id="NF001209">
    <property type="entry name" value="PRK00175.1"/>
    <property type="match status" value="1"/>
</dbReference>
<feature type="binding site" evidence="2">
    <location>
        <position position="201"/>
    </location>
    <ligand>
        <name>substrate</name>
    </ligand>
</feature>
<evidence type="ECO:0000313" key="5">
    <source>
        <dbReference type="EMBL" id="GEO03793.1"/>
    </source>
</evidence>
<comment type="caution">
    <text evidence="2">Lacks conserved residue(s) required for the propagation of feature annotation.</text>
</comment>
<comment type="subcellular location">
    <subcellularLocation>
        <location evidence="2">Cytoplasm</location>
    </subcellularLocation>
</comment>
<dbReference type="PANTHER" id="PTHR32268">
    <property type="entry name" value="HOMOSERINE O-ACETYLTRANSFERASE"/>
    <property type="match status" value="1"/>
</dbReference>
<dbReference type="InterPro" id="IPR029058">
    <property type="entry name" value="AB_hydrolase_fold"/>
</dbReference>
<comment type="caution">
    <text evidence="5">The sequence shown here is derived from an EMBL/GenBank/DDBJ whole genome shotgun (WGS) entry which is preliminary data.</text>
</comment>
<comment type="function">
    <text evidence="2">Transfers an acetyl group from acetyl-CoA to L-homoserine, forming acetyl-L-homoserine.</text>
</comment>